<protein>
    <submittedName>
        <fullName evidence="2">Uncharacterized protein</fullName>
    </submittedName>
</protein>
<dbReference type="EMBL" id="BGPR01006915">
    <property type="protein sequence ID" value="GBN22859.1"/>
    <property type="molecule type" value="Genomic_DNA"/>
</dbReference>
<feature type="compositionally biased region" description="Acidic residues" evidence="1">
    <location>
        <begin position="48"/>
        <end position="64"/>
    </location>
</feature>
<evidence type="ECO:0000313" key="2">
    <source>
        <dbReference type="EMBL" id="GBN22859.1"/>
    </source>
</evidence>
<keyword evidence="3" id="KW-1185">Reference proteome</keyword>
<dbReference type="AlphaFoldDB" id="A0A4Y2M845"/>
<comment type="caution">
    <text evidence="2">The sequence shown here is derived from an EMBL/GenBank/DDBJ whole genome shotgun (WGS) entry which is preliminary data.</text>
</comment>
<gene>
    <name evidence="2" type="ORF">AVEN_237221_1</name>
</gene>
<proteinExistence type="predicted"/>
<name>A0A4Y2M845_ARAVE</name>
<accession>A0A4Y2M845</accession>
<organism evidence="2 3">
    <name type="scientific">Araneus ventricosus</name>
    <name type="common">Orbweaver spider</name>
    <name type="synonym">Epeira ventricosa</name>
    <dbReference type="NCBI Taxonomy" id="182803"/>
    <lineage>
        <taxon>Eukaryota</taxon>
        <taxon>Metazoa</taxon>
        <taxon>Ecdysozoa</taxon>
        <taxon>Arthropoda</taxon>
        <taxon>Chelicerata</taxon>
        <taxon>Arachnida</taxon>
        <taxon>Araneae</taxon>
        <taxon>Araneomorphae</taxon>
        <taxon>Entelegynae</taxon>
        <taxon>Araneoidea</taxon>
        <taxon>Araneidae</taxon>
        <taxon>Araneus</taxon>
    </lineage>
</organism>
<reference evidence="2 3" key="1">
    <citation type="journal article" date="2019" name="Sci. Rep.">
        <title>Orb-weaving spider Araneus ventricosus genome elucidates the spidroin gene catalogue.</title>
        <authorList>
            <person name="Kono N."/>
            <person name="Nakamura H."/>
            <person name="Ohtoshi R."/>
            <person name="Moran D.A.P."/>
            <person name="Shinohara A."/>
            <person name="Yoshida Y."/>
            <person name="Fujiwara M."/>
            <person name="Mori M."/>
            <person name="Tomita M."/>
            <person name="Arakawa K."/>
        </authorList>
    </citation>
    <scope>NUCLEOTIDE SEQUENCE [LARGE SCALE GENOMIC DNA]</scope>
</reference>
<evidence type="ECO:0000313" key="3">
    <source>
        <dbReference type="Proteomes" id="UP000499080"/>
    </source>
</evidence>
<evidence type="ECO:0000256" key="1">
    <source>
        <dbReference type="SAM" id="MobiDB-lite"/>
    </source>
</evidence>
<sequence>MALEIRGLMSRFEATRGLLGGRPHNLELRSDDEDAPELSPPIQTSEPVETDEDPDFDNEDNGPEDVLEEIFSDHESFCEHDTEYEEDGDSGNEDVNNVELFSSKEGTEWRKTKFRQNIRCHNIVPRLPGKRTSKTCDKPCEELGVIHQR</sequence>
<feature type="region of interest" description="Disordered" evidence="1">
    <location>
        <begin position="14"/>
        <end position="64"/>
    </location>
</feature>
<dbReference type="Proteomes" id="UP000499080">
    <property type="component" value="Unassembled WGS sequence"/>
</dbReference>